<dbReference type="eggNOG" id="ENOG502Z888">
    <property type="taxonomic scope" value="Bacteria"/>
</dbReference>
<comment type="caution">
    <text evidence="4">The sequence shown here is derived from an EMBL/GenBank/DDBJ whole genome shotgun (WGS) entry which is preliminary data.</text>
</comment>
<accession>A6DP34</accession>
<dbReference type="OrthoDB" id="9796530at2"/>
<evidence type="ECO:0000256" key="2">
    <source>
        <dbReference type="SAM" id="SignalP"/>
    </source>
</evidence>
<protein>
    <recommendedName>
        <fullName evidence="3">YHYH domain-containing protein</fullName>
    </recommendedName>
</protein>
<feature type="signal peptide" evidence="2">
    <location>
        <begin position="1"/>
        <end position="18"/>
    </location>
</feature>
<evidence type="ECO:0000313" key="4">
    <source>
        <dbReference type="EMBL" id="EDM26566.1"/>
    </source>
</evidence>
<feature type="compositionally biased region" description="Basic and acidic residues" evidence="1">
    <location>
        <begin position="326"/>
        <end position="336"/>
    </location>
</feature>
<gene>
    <name evidence="4" type="ORF">LNTAR_02122</name>
</gene>
<feature type="region of interest" description="Disordered" evidence="1">
    <location>
        <begin position="66"/>
        <end position="105"/>
    </location>
</feature>
<evidence type="ECO:0000259" key="3">
    <source>
        <dbReference type="Pfam" id="PF14240"/>
    </source>
</evidence>
<evidence type="ECO:0000256" key="1">
    <source>
        <dbReference type="SAM" id="MobiDB-lite"/>
    </source>
</evidence>
<feature type="domain" description="YHYH" evidence="3">
    <location>
        <begin position="85"/>
        <end position="281"/>
    </location>
</feature>
<dbReference type="RefSeq" id="WP_007279617.1">
    <property type="nucleotide sequence ID" value="NZ_ABCK01000015.1"/>
</dbReference>
<dbReference type="AlphaFoldDB" id="A6DP34"/>
<feature type="region of interest" description="Disordered" evidence="1">
    <location>
        <begin position="214"/>
        <end position="233"/>
    </location>
</feature>
<feature type="chain" id="PRO_5002692419" description="YHYH domain-containing protein" evidence="2">
    <location>
        <begin position="19"/>
        <end position="368"/>
    </location>
</feature>
<feature type="compositionally biased region" description="Polar residues" evidence="1">
    <location>
        <begin position="66"/>
        <end position="85"/>
    </location>
</feature>
<organism evidence="4 5">
    <name type="scientific">Lentisphaera araneosa HTCC2155</name>
    <dbReference type="NCBI Taxonomy" id="313628"/>
    <lineage>
        <taxon>Bacteria</taxon>
        <taxon>Pseudomonadati</taxon>
        <taxon>Lentisphaerota</taxon>
        <taxon>Lentisphaeria</taxon>
        <taxon>Lentisphaerales</taxon>
        <taxon>Lentisphaeraceae</taxon>
        <taxon>Lentisphaera</taxon>
    </lineage>
</organism>
<reference evidence="4 5" key="1">
    <citation type="journal article" date="2010" name="J. Bacteriol.">
        <title>Genome sequence of Lentisphaera araneosa HTCC2155T, the type species of the order Lentisphaerales in the phylum Lentisphaerae.</title>
        <authorList>
            <person name="Thrash J.C."/>
            <person name="Cho J.C."/>
            <person name="Vergin K.L."/>
            <person name="Morris R.M."/>
            <person name="Giovannoni S.J."/>
        </authorList>
    </citation>
    <scope>NUCLEOTIDE SEQUENCE [LARGE SCALE GENOMIC DNA]</scope>
    <source>
        <strain evidence="4 5">HTCC2155</strain>
    </source>
</reference>
<dbReference type="EMBL" id="ABCK01000015">
    <property type="protein sequence ID" value="EDM26566.1"/>
    <property type="molecule type" value="Genomic_DNA"/>
</dbReference>
<feature type="compositionally biased region" description="Polar residues" evidence="1">
    <location>
        <begin position="92"/>
        <end position="105"/>
    </location>
</feature>
<evidence type="ECO:0000313" key="5">
    <source>
        <dbReference type="Proteomes" id="UP000004947"/>
    </source>
</evidence>
<keyword evidence="2" id="KW-0732">Signal</keyword>
<dbReference type="Pfam" id="PF14240">
    <property type="entry name" value="YHYH"/>
    <property type="match status" value="1"/>
</dbReference>
<proteinExistence type="predicted"/>
<name>A6DP34_9BACT</name>
<feature type="region of interest" description="Disordered" evidence="1">
    <location>
        <begin position="285"/>
        <end position="368"/>
    </location>
</feature>
<dbReference type="STRING" id="313628.LNTAR_02122"/>
<sequence>MKKFIYLPFLFTFSLAMAHENGHVEYQEQKEESFGRLILAASSGKIKNRVTIKKDQSYVYIETNSIPDHSVNSRGPNSMQETSKSYRVPVSPKTNDQPTQSNPNSFGVALNGVPFRPSTAEYWNNNRDWVEEAISSRGKRLLGLDNNYGHVDHSGLYHYHGTPTDFIKTQQKTTRQRMALVGYAADGFPIYSEYGYRSAKNSRSGLTKLKSSYQLKKGKRPSDGPSGRYDGTYANDYEYVEDSGDLDECNGRFGVTPDYPKGTYYYVITKSFPFVSRFWKGTPDDSFLDRRGGRNNGQGNQQERRGGQEGRDQGRENQEGRGQGRGGREQGDDRRQGPPGQRGDSDFRPPHPPPHHRDRKEQKEIEIL</sequence>
<dbReference type="InterPro" id="IPR025924">
    <property type="entry name" value="YHYH_dom"/>
</dbReference>
<dbReference type="Proteomes" id="UP000004947">
    <property type="component" value="Unassembled WGS sequence"/>
</dbReference>
<feature type="compositionally biased region" description="Basic and acidic residues" evidence="1">
    <location>
        <begin position="359"/>
        <end position="368"/>
    </location>
</feature>
<keyword evidence="5" id="KW-1185">Reference proteome</keyword>
<feature type="compositionally biased region" description="Basic and acidic residues" evidence="1">
    <location>
        <begin position="302"/>
        <end position="319"/>
    </location>
</feature>